<feature type="region of interest" description="Disordered" evidence="1">
    <location>
        <begin position="1"/>
        <end position="24"/>
    </location>
</feature>
<dbReference type="RefSeq" id="WP_101833111.1">
    <property type="nucleotide sequence ID" value="NZ_FZMO01000290.1"/>
</dbReference>
<protein>
    <submittedName>
        <fullName evidence="2">Putative membrane protein</fullName>
    </submittedName>
</protein>
<keyword evidence="3" id="KW-1185">Reference proteome</keyword>
<proteinExistence type="predicted"/>
<evidence type="ECO:0000313" key="3">
    <source>
        <dbReference type="Proteomes" id="UP000234331"/>
    </source>
</evidence>
<reference evidence="2 3" key="1">
    <citation type="submission" date="2017-06" db="EMBL/GenBank/DDBJ databases">
        <authorList>
            <person name="Kim H.J."/>
            <person name="Triplett B.A."/>
        </authorList>
    </citation>
    <scope>NUCLEOTIDE SEQUENCE [LARGE SCALE GENOMIC DNA]</scope>
    <source>
        <strain evidence="2">FRACA_ARgP5</strain>
    </source>
</reference>
<evidence type="ECO:0000256" key="1">
    <source>
        <dbReference type="SAM" id="MobiDB-lite"/>
    </source>
</evidence>
<accession>A0A2I2KVI4</accession>
<dbReference type="Pfam" id="PF06127">
    <property type="entry name" value="Mpo1-like"/>
    <property type="match status" value="1"/>
</dbReference>
<dbReference type="InterPro" id="IPR009305">
    <property type="entry name" value="Mpo1-like"/>
</dbReference>
<dbReference type="AlphaFoldDB" id="A0A2I2KVI4"/>
<dbReference type="Proteomes" id="UP000234331">
    <property type="component" value="Unassembled WGS sequence"/>
</dbReference>
<sequence length="133" mass="13903">MPHEDTHPAPGPSAATRAPAAGPPERGAPFAAKMAYYRSQHTSRGIRLTHLVGIPGVAFSLPLLAARPRVGLPVFAASWAVQVAGHLLAEHNRPALAEGPLTYQLCGLAFWCEEVVDLLAGRGLAGAGSNPER</sequence>
<name>A0A2I2KVI4_9ACTN</name>
<organism evidence="2 3">
    <name type="scientific">Frankia canadensis</name>
    <dbReference type="NCBI Taxonomy" id="1836972"/>
    <lineage>
        <taxon>Bacteria</taxon>
        <taxon>Bacillati</taxon>
        <taxon>Actinomycetota</taxon>
        <taxon>Actinomycetes</taxon>
        <taxon>Frankiales</taxon>
        <taxon>Frankiaceae</taxon>
        <taxon>Frankia</taxon>
    </lineage>
</organism>
<evidence type="ECO:0000313" key="2">
    <source>
        <dbReference type="EMBL" id="SNQ49664.1"/>
    </source>
</evidence>
<dbReference type="EMBL" id="FZMO01000290">
    <property type="protein sequence ID" value="SNQ49664.1"/>
    <property type="molecule type" value="Genomic_DNA"/>
</dbReference>
<gene>
    <name evidence="2" type="ORF">FRACA_360016</name>
</gene>
<dbReference type="OrthoDB" id="4725947at2"/>
<feature type="compositionally biased region" description="Low complexity" evidence="1">
    <location>
        <begin position="12"/>
        <end position="24"/>
    </location>
</feature>